<keyword evidence="5" id="KW-0539">Nucleus</keyword>
<evidence type="ECO:0000256" key="3">
    <source>
        <dbReference type="ARBA" id="ARBA00022737"/>
    </source>
</evidence>
<dbReference type="STRING" id="103372.F4WLB1"/>
<dbReference type="InterPro" id="IPR019734">
    <property type="entry name" value="TPR_rpt"/>
</dbReference>
<organism evidence="10">
    <name type="scientific">Acromyrmex echinatior</name>
    <name type="common">Panamanian leafcutter ant</name>
    <name type="synonym">Acromyrmex octospinosus echinatior</name>
    <dbReference type="NCBI Taxonomy" id="103372"/>
    <lineage>
        <taxon>Eukaryota</taxon>
        <taxon>Metazoa</taxon>
        <taxon>Ecdysozoa</taxon>
        <taxon>Arthropoda</taxon>
        <taxon>Hexapoda</taxon>
        <taxon>Insecta</taxon>
        <taxon>Pterygota</taxon>
        <taxon>Neoptera</taxon>
        <taxon>Endopterygota</taxon>
        <taxon>Hymenoptera</taxon>
        <taxon>Apocrita</taxon>
        <taxon>Aculeata</taxon>
        <taxon>Formicoidea</taxon>
        <taxon>Formicidae</taxon>
        <taxon>Myrmicinae</taxon>
        <taxon>Acromyrmex</taxon>
    </lineage>
</organism>
<dbReference type="eggNOG" id="KOG4563">
    <property type="taxonomic scope" value="Eukaryota"/>
</dbReference>
<evidence type="ECO:0000313" key="10">
    <source>
        <dbReference type="Proteomes" id="UP000007755"/>
    </source>
</evidence>
<accession>F4WLB1</accession>
<feature type="compositionally biased region" description="Acidic residues" evidence="7">
    <location>
        <begin position="107"/>
        <end position="124"/>
    </location>
</feature>
<evidence type="ECO:0000256" key="6">
    <source>
        <dbReference type="SAM" id="Coils"/>
    </source>
</evidence>
<keyword evidence="3" id="KW-0677">Repeat</keyword>
<dbReference type="Gene3D" id="1.25.40.10">
    <property type="entry name" value="Tetratricopeptide repeat domain"/>
    <property type="match status" value="1"/>
</dbReference>
<comment type="subcellular location">
    <subcellularLocation>
        <location evidence="1">Nucleus</location>
    </subcellularLocation>
</comment>
<dbReference type="OrthoDB" id="5587616at2759"/>
<feature type="compositionally biased region" description="Basic and acidic residues" evidence="7">
    <location>
        <begin position="140"/>
        <end position="151"/>
    </location>
</feature>
<evidence type="ECO:0000256" key="7">
    <source>
        <dbReference type="SAM" id="MobiDB-lite"/>
    </source>
</evidence>
<dbReference type="GO" id="GO:0006335">
    <property type="term" value="P:DNA replication-dependent chromatin assembly"/>
    <property type="evidence" value="ECO:0007669"/>
    <property type="project" value="TreeGrafter"/>
</dbReference>
<dbReference type="PANTHER" id="PTHR15081">
    <property type="entry name" value="NUCLEAR AUTOANTIGENIC SPERM PROTEIN NASP -RELATED"/>
    <property type="match status" value="1"/>
</dbReference>
<feature type="coiled-coil region" evidence="6">
    <location>
        <begin position="375"/>
        <end position="405"/>
    </location>
</feature>
<dbReference type="GO" id="GO:0042393">
    <property type="term" value="F:histone binding"/>
    <property type="evidence" value="ECO:0007669"/>
    <property type="project" value="TreeGrafter"/>
</dbReference>
<feature type="compositionally biased region" description="Low complexity" evidence="7">
    <location>
        <begin position="414"/>
        <end position="439"/>
    </location>
</feature>
<comment type="similarity">
    <text evidence="2">Belongs to the NASP family.</text>
</comment>
<dbReference type="EMBL" id="GL888207">
    <property type="protein sequence ID" value="EGI65074.1"/>
    <property type="molecule type" value="Genomic_DNA"/>
</dbReference>
<dbReference type="AlphaFoldDB" id="F4WLB1"/>
<protein>
    <submittedName>
        <fullName evidence="9">Nuclear autoantigenic sperm protein</fullName>
    </submittedName>
</protein>
<gene>
    <name evidence="9" type="ORF">G5I_06535</name>
</gene>
<evidence type="ECO:0000256" key="5">
    <source>
        <dbReference type="ARBA" id="ARBA00023242"/>
    </source>
</evidence>
<evidence type="ECO:0000256" key="4">
    <source>
        <dbReference type="ARBA" id="ARBA00022803"/>
    </source>
</evidence>
<dbReference type="InterPro" id="IPR051730">
    <property type="entry name" value="NASP-like"/>
</dbReference>
<dbReference type="Proteomes" id="UP000007755">
    <property type="component" value="Unassembled WGS sequence"/>
</dbReference>
<dbReference type="PANTHER" id="PTHR15081:SF1">
    <property type="entry name" value="NUCLEAR AUTOANTIGENIC SPERM PROTEIN"/>
    <property type="match status" value="1"/>
</dbReference>
<keyword evidence="6" id="KW-0175">Coiled coil</keyword>
<feature type="region of interest" description="Disordered" evidence="7">
    <location>
        <begin position="412"/>
        <end position="468"/>
    </location>
</feature>
<dbReference type="Pfam" id="PF10516">
    <property type="entry name" value="SHNi-TPR"/>
    <property type="match status" value="1"/>
</dbReference>
<dbReference type="InterPro" id="IPR019544">
    <property type="entry name" value="Tetratricopeptide_SHNi-TPR_dom"/>
</dbReference>
<keyword evidence="10" id="KW-1185">Reference proteome</keyword>
<sequence length="468" mass="51893">MSRKGGAGSTRQCLACSDSMNMADVSEEVPIKDAATAISQGKRHLLVRDYHLAVAVLARACELLAQEHGETGDEMGELYLLYGRALLGLAREEAGVLGGGVPGSEEVSQDEQGEDEEEENEEGATTEGNHTESSSCTSNGKEDDKQETKDEEKEDEEPKDSKDTKVEESEEGLEKDEKKEESNKMVDNKIEEQNKQREEIPGCSRDFDLHNGEASGSGMNRKKEDEDEEAEEEDVEKENDEENDEINNLQIAWEVLELAKLVLVKRGPPGWKFLAEAYRLLGEVAMEGSNHESALIDFKACLNLLEKMTPRDHRAIAEIHYQLGLAHAMANNFDISIEQFNQASALLEAKIVHLKTLQDDPPQSDDPFYTVEGEIKELQELLPEIQEKITDINDLKKEANVLKEIKEERLNGCSSDGEANEASGSGSSSSKSKPASDISHLVRKKRKAEDEEETASLCKKPMQEKDIA</sequence>
<feature type="compositionally biased region" description="Acidic residues" evidence="7">
    <location>
        <begin position="225"/>
        <end position="245"/>
    </location>
</feature>
<name>F4WLB1_ACREC</name>
<dbReference type="SMART" id="SM00028">
    <property type="entry name" value="TPR"/>
    <property type="match status" value="2"/>
</dbReference>
<dbReference type="SUPFAM" id="SSF48452">
    <property type="entry name" value="TPR-like"/>
    <property type="match status" value="1"/>
</dbReference>
<feature type="region of interest" description="Disordered" evidence="7">
    <location>
        <begin position="97"/>
        <end position="245"/>
    </location>
</feature>
<evidence type="ECO:0000256" key="1">
    <source>
        <dbReference type="ARBA" id="ARBA00004123"/>
    </source>
</evidence>
<evidence type="ECO:0000313" key="9">
    <source>
        <dbReference type="EMBL" id="EGI65074.1"/>
    </source>
</evidence>
<evidence type="ECO:0000259" key="8">
    <source>
        <dbReference type="Pfam" id="PF10516"/>
    </source>
</evidence>
<evidence type="ECO:0000256" key="2">
    <source>
        <dbReference type="ARBA" id="ARBA00008402"/>
    </source>
</evidence>
<dbReference type="InterPro" id="IPR011990">
    <property type="entry name" value="TPR-like_helical_dom_sf"/>
</dbReference>
<feature type="domain" description="Tetratricopeptide SHNi-TPR" evidence="8">
    <location>
        <begin position="275"/>
        <end position="311"/>
    </location>
</feature>
<keyword evidence="4" id="KW-0802">TPR repeat</keyword>
<proteinExistence type="inferred from homology"/>
<dbReference type="GO" id="GO:0034080">
    <property type="term" value="P:CENP-A containing chromatin assembly"/>
    <property type="evidence" value="ECO:0007669"/>
    <property type="project" value="TreeGrafter"/>
</dbReference>
<reference evidence="9" key="1">
    <citation type="submission" date="2011-02" db="EMBL/GenBank/DDBJ databases">
        <title>The genome of the leaf-cutting ant Acromyrmex echinatior suggests key adaptations to social evolution and fungus farming.</title>
        <authorList>
            <person name="Nygaard S."/>
            <person name="Zhang G."/>
        </authorList>
    </citation>
    <scope>NUCLEOTIDE SEQUENCE</scope>
</reference>
<dbReference type="GO" id="GO:0005654">
    <property type="term" value="C:nucleoplasm"/>
    <property type="evidence" value="ECO:0007669"/>
    <property type="project" value="TreeGrafter"/>
</dbReference>
<feature type="compositionally biased region" description="Basic and acidic residues" evidence="7">
    <location>
        <begin position="175"/>
        <end position="211"/>
    </location>
</feature>
<dbReference type="InParanoid" id="F4WLB1"/>